<dbReference type="KEGG" id="cme:CYME_CMO162C"/>
<dbReference type="InterPro" id="IPR000742">
    <property type="entry name" value="EGF"/>
</dbReference>
<dbReference type="HOGENOM" id="CLU_389986_0_0_1"/>
<evidence type="ECO:0000256" key="1">
    <source>
        <dbReference type="ARBA" id="ARBA00022723"/>
    </source>
</evidence>
<dbReference type="Gene3D" id="3.30.40.10">
    <property type="entry name" value="Zinc/RING finger domain, C3HC4 (zinc finger)"/>
    <property type="match status" value="1"/>
</dbReference>
<feature type="transmembrane region" description="Helical" evidence="6">
    <location>
        <begin position="373"/>
        <end position="398"/>
    </location>
</feature>
<dbReference type="SUPFAM" id="SSF57850">
    <property type="entry name" value="RING/U-box"/>
    <property type="match status" value="1"/>
</dbReference>
<reference evidence="9 10" key="2">
    <citation type="journal article" date="2007" name="BMC Biol.">
        <title>A 100%-complete sequence reveals unusually simple genomic features in the hot-spring red alga Cyanidioschyzon merolae.</title>
        <authorList>
            <person name="Nozaki H."/>
            <person name="Takano H."/>
            <person name="Misumi O."/>
            <person name="Terasawa K."/>
            <person name="Matsuzaki M."/>
            <person name="Maruyama S."/>
            <person name="Nishida K."/>
            <person name="Yagisawa F."/>
            <person name="Yoshida Y."/>
            <person name="Fujiwara T."/>
            <person name="Takio S."/>
            <person name="Tamura K."/>
            <person name="Chung S.J."/>
            <person name="Nakamura S."/>
            <person name="Kuroiwa H."/>
            <person name="Tanaka K."/>
            <person name="Sato N."/>
            <person name="Kuroiwa T."/>
        </authorList>
    </citation>
    <scope>NUCLEOTIDE SEQUENCE [LARGE SCALE GENOMIC DNA]</scope>
    <source>
        <strain evidence="9 10">10D</strain>
    </source>
</reference>
<name>M1UUI0_CYAM1</name>
<dbReference type="eggNOG" id="KOG0800">
    <property type="taxonomic scope" value="Eukaryota"/>
</dbReference>
<keyword evidence="7" id="KW-0732">Signal</keyword>
<dbReference type="AlphaFoldDB" id="M1UUI0"/>
<dbReference type="Proteomes" id="UP000007014">
    <property type="component" value="Chromosome 15"/>
</dbReference>
<evidence type="ECO:0000256" key="6">
    <source>
        <dbReference type="SAM" id="Phobius"/>
    </source>
</evidence>
<evidence type="ECO:0000313" key="9">
    <source>
        <dbReference type="EMBL" id="BAM81526.1"/>
    </source>
</evidence>
<dbReference type="OrthoDB" id="2427at2759"/>
<dbReference type="GO" id="GO:0008270">
    <property type="term" value="F:zinc ion binding"/>
    <property type="evidence" value="ECO:0007669"/>
    <property type="project" value="UniProtKB-KW"/>
</dbReference>
<organism evidence="9 10">
    <name type="scientific">Cyanidioschyzon merolae (strain NIES-3377 / 10D)</name>
    <name type="common">Unicellular red alga</name>
    <dbReference type="NCBI Taxonomy" id="280699"/>
    <lineage>
        <taxon>Eukaryota</taxon>
        <taxon>Rhodophyta</taxon>
        <taxon>Bangiophyceae</taxon>
        <taxon>Cyanidiales</taxon>
        <taxon>Cyanidiaceae</taxon>
        <taxon>Cyanidioschyzon</taxon>
    </lineage>
</organism>
<feature type="region of interest" description="Disordered" evidence="5">
    <location>
        <begin position="682"/>
        <end position="708"/>
    </location>
</feature>
<evidence type="ECO:0000256" key="3">
    <source>
        <dbReference type="ARBA" id="ARBA00022833"/>
    </source>
</evidence>
<keyword evidence="2 4" id="KW-0863">Zinc-finger</keyword>
<dbReference type="Pfam" id="PF13639">
    <property type="entry name" value="zf-RING_2"/>
    <property type="match status" value="1"/>
</dbReference>
<keyword evidence="1" id="KW-0479">Metal-binding</keyword>
<evidence type="ECO:0000256" key="2">
    <source>
        <dbReference type="ARBA" id="ARBA00022771"/>
    </source>
</evidence>
<dbReference type="RefSeq" id="XP_005537562.1">
    <property type="nucleotide sequence ID" value="XM_005537505.1"/>
</dbReference>
<keyword evidence="6" id="KW-1133">Transmembrane helix</keyword>
<reference evidence="9 10" key="1">
    <citation type="journal article" date="2004" name="Nature">
        <title>Genome sequence of the ultrasmall unicellular red alga Cyanidioschyzon merolae 10D.</title>
        <authorList>
            <person name="Matsuzaki M."/>
            <person name="Misumi O."/>
            <person name="Shin-i T."/>
            <person name="Maruyama S."/>
            <person name="Takahara M."/>
            <person name="Miyagishima S."/>
            <person name="Mori T."/>
            <person name="Nishida K."/>
            <person name="Yagisawa F."/>
            <person name="Nishida K."/>
            <person name="Yoshida Y."/>
            <person name="Nishimura Y."/>
            <person name="Nakao S."/>
            <person name="Kobayashi T."/>
            <person name="Momoyama Y."/>
            <person name="Higashiyama T."/>
            <person name="Minoda A."/>
            <person name="Sano M."/>
            <person name="Nomoto H."/>
            <person name="Oishi K."/>
            <person name="Hayashi H."/>
            <person name="Ohta F."/>
            <person name="Nishizaka S."/>
            <person name="Haga S."/>
            <person name="Miura S."/>
            <person name="Morishita T."/>
            <person name="Kabeya Y."/>
            <person name="Terasawa K."/>
            <person name="Suzuki Y."/>
            <person name="Ishii Y."/>
            <person name="Asakawa S."/>
            <person name="Takano H."/>
            <person name="Ohta N."/>
            <person name="Kuroiwa H."/>
            <person name="Tanaka K."/>
            <person name="Shimizu N."/>
            <person name="Sugano S."/>
            <person name="Sato N."/>
            <person name="Nozaki H."/>
            <person name="Ogasawara N."/>
            <person name="Kohara Y."/>
            <person name="Kuroiwa T."/>
        </authorList>
    </citation>
    <scope>NUCLEOTIDE SEQUENCE [LARGE SCALE GENOMIC DNA]</scope>
    <source>
        <strain evidence="9 10">10D</strain>
    </source>
</reference>
<sequence length="708" mass="76171">MASHEHRAQLGFLLGVLSLLLLRFTGHVNASVPTPVPWSAINETCSNDTVLTQDSSACFASLPVASPALSFRVNTSSMDSSYLIIEMSRENVTVDAFRLAGRVELTVQDVARNLTLATDNWGYLAGLPYVYVVLNKTQFGNRTLNVAVQGNYSSVLTSEPQSITIQGPIRLRFADSLKQTCALGPFSESPCWGNGTCSTRGVCDCSGSLVGPYCSVEAPNITVGESTTTLVNFSTLSYYRFSAQTLNTSSGATNYAVTLAIQGQNGCPELLVTPDNGSYRSMPVFATFSPNDNFPANESDTNSFICGYSTQNVLLSPNASTYWVSVANRYCPTNMDPFSKANVTLQVKICGGSSGSCPPASPACTGPPFYNSWFFLLPILFGGIAGVLGIGLLLAWLFPRREYPTDPGVLYAMGPYVSEAEAQRLANSGIRIVPLRGQRGARNRLPPIPPEKIEAVFPASLYCSGEHQSCKRSDTSDDAAAGENAAATPGVPLGGERTPDAINDNTTPYMMMPNSAESLTSPSLLVQARELAKSTTDLAAVPRLPPESAMFDPERSIAYSSITCPVCLEDFADGDRVRRVGCHHLFHTDCIDPWLRKHPACPVCREDFSPLLRNHALPNEPRLPDPVAQPGDVERGIGEALPPSGTMMNAPVAPATQAHEASTGATTYRRWPWPRSAWLVSRRTSQSLPSSTHTESSNATDSPQPQLR</sequence>
<dbReference type="PANTHER" id="PTHR14155">
    <property type="entry name" value="RING FINGER DOMAIN-CONTAINING"/>
    <property type="match status" value="1"/>
</dbReference>
<dbReference type="GeneID" id="16995847"/>
<feature type="chain" id="PRO_5004017739" evidence="7">
    <location>
        <begin position="31"/>
        <end position="708"/>
    </location>
</feature>
<evidence type="ECO:0000313" key="10">
    <source>
        <dbReference type="Proteomes" id="UP000007014"/>
    </source>
</evidence>
<dbReference type="SMART" id="SM00184">
    <property type="entry name" value="RING"/>
    <property type="match status" value="1"/>
</dbReference>
<dbReference type="InterPro" id="IPR001841">
    <property type="entry name" value="Znf_RING"/>
</dbReference>
<keyword evidence="10" id="KW-1185">Reference proteome</keyword>
<gene>
    <name evidence="9" type="ORF">CYME_CMO162C</name>
</gene>
<dbReference type="STRING" id="280699.M1UUI0"/>
<keyword evidence="6" id="KW-0472">Membrane</keyword>
<keyword evidence="6" id="KW-0812">Transmembrane</keyword>
<evidence type="ECO:0000259" key="8">
    <source>
        <dbReference type="PROSITE" id="PS50089"/>
    </source>
</evidence>
<feature type="domain" description="RING-type" evidence="8">
    <location>
        <begin position="564"/>
        <end position="605"/>
    </location>
</feature>
<feature type="signal peptide" evidence="7">
    <location>
        <begin position="1"/>
        <end position="30"/>
    </location>
</feature>
<protein>
    <submittedName>
        <fullName evidence="9">Similar to ring zinc finger protein</fullName>
    </submittedName>
</protein>
<dbReference type="Gramene" id="CMO162CT">
    <property type="protein sequence ID" value="CMO162CT"/>
    <property type="gene ID" value="CMO162C"/>
</dbReference>
<evidence type="ECO:0000256" key="4">
    <source>
        <dbReference type="PROSITE-ProRule" id="PRU00175"/>
    </source>
</evidence>
<dbReference type="PROSITE" id="PS00022">
    <property type="entry name" value="EGF_1"/>
    <property type="match status" value="1"/>
</dbReference>
<proteinExistence type="predicted"/>
<evidence type="ECO:0000256" key="7">
    <source>
        <dbReference type="SAM" id="SignalP"/>
    </source>
</evidence>
<accession>M1UUI0</accession>
<feature type="region of interest" description="Disordered" evidence="5">
    <location>
        <begin position="472"/>
        <end position="498"/>
    </location>
</feature>
<dbReference type="EMBL" id="AP006497">
    <property type="protein sequence ID" value="BAM81526.1"/>
    <property type="molecule type" value="Genomic_DNA"/>
</dbReference>
<keyword evidence="3" id="KW-0862">Zinc</keyword>
<dbReference type="InterPro" id="IPR013083">
    <property type="entry name" value="Znf_RING/FYVE/PHD"/>
</dbReference>
<dbReference type="InterPro" id="IPR053238">
    <property type="entry name" value="RING-H2_zinc_finger"/>
</dbReference>
<dbReference type="PROSITE" id="PS50089">
    <property type="entry name" value="ZF_RING_2"/>
    <property type="match status" value="1"/>
</dbReference>
<dbReference type="PANTHER" id="PTHR14155:SF627">
    <property type="entry name" value="OS06G0192800 PROTEIN"/>
    <property type="match status" value="1"/>
</dbReference>
<evidence type="ECO:0000256" key="5">
    <source>
        <dbReference type="SAM" id="MobiDB-lite"/>
    </source>
</evidence>